<protein>
    <submittedName>
        <fullName evidence="1">Uncharacterized protein</fullName>
    </submittedName>
</protein>
<reference evidence="1 2" key="1">
    <citation type="submission" date="2019-12" db="EMBL/GenBank/DDBJ databases">
        <title>Spirosoma sp. HMF4905 genome sequencing and assembly.</title>
        <authorList>
            <person name="Kang H."/>
            <person name="Cha I."/>
            <person name="Kim H."/>
            <person name="Joh K."/>
        </authorList>
    </citation>
    <scope>NUCLEOTIDE SEQUENCE [LARGE SCALE GENOMIC DNA]</scope>
    <source>
        <strain evidence="1 2">HMF4905</strain>
    </source>
</reference>
<comment type="caution">
    <text evidence="1">The sequence shown here is derived from an EMBL/GenBank/DDBJ whole genome shotgun (WGS) entry which is preliminary data.</text>
</comment>
<evidence type="ECO:0000313" key="1">
    <source>
        <dbReference type="EMBL" id="MVM28841.1"/>
    </source>
</evidence>
<dbReference type="InterPro" id="IPR046508">
    <property type="entry name" value="DUF6686"/>
</dbReference>
<dbReference type="EMBL" id="WPIN01000001">
    <property type="protein sequence ID" value="MVM28841.1"/>
    <property type="molecule type" value="Genomic_DNA"/>
</dbReference>
<keyword evidence="2" id="KW-1185">Reference proteome</keyword>
<evidence type="ECO:0000313" key="2">
    <source>
        <dbReference type="Proteomes" id="UP000436006"/>
    </source>
</evidence>
<dbReference type="AlphaFoldDB" id="A0A7K1S4T4"/>
<dbReference type="RefSeq" id="WP_157582942.1">
    <property type="nucleotide sequence ID" value="NZ_WPIN01000001.1"/>
</dbReference>
<accession>A0A7K1S4T4</accession>
<dbReference type="Proteomes" id="UP000436006">
    <property type="component" value="Unassembled WGS sequence"/>
</dbReference>
<organism evidence="1 2">
    <name type="scientific">Spirosoma arboris</name>
    <dbReference type="NCBI Taxonomy" id="2682092"/>
    <lineage>
        <taxon>Bacteria</taxon>
        <taxon>Pseudomonadati</taxon>
        <taxon>Bacteroidota</taxon>
        <taxon>Cytophagia</taxon>
        <taxon>Cytophagales</taxon>
        <taxon>Cytophagaceae</taxon>
        <taxon>Spirosoma</taxon>
    </lineage>
</organism>
<sequence>MTTPSCKPILLIDQADFCIAQCQHCQRVGLTFNNLLLGFKQDEFIALCKTIEQVNFEQSSSLMSNGQPYLIVNTGHPDIQFSLSQLDFDRFRVGLMQALRRMNLHQLLKIQSN</sequence>
<gene>
    <name evidence="1" type="ORF">GO755_02265</name>
</gene>
<proteinExistence type="predicted"/>
<dbReference type="Pfam" id="PF20391">
    <property type="entry name" value="DUF6686"/>
    <property type="match status" value="1"/>
</dbReference>
<name>A0A7K1S4T4_9BACT</name>